<dbReference type="CDD" id="cd00130">
    <property type="entry name" value="PAS"/>
    <property type="match status" value="1"/>
</dbReference>
<dbReference type="PROSITE" id="PS50883">
    <property type="entry name" value="EAL"/>
    <property type="match status" value="1"/>
</dbReference>
<comment type="caution">
    <text evidence="9">The sequence shown here is derived from an EMBL/GenBank/DDBJ whole genome shotgun (WGS) entry which is preliminary data.</text>
</comment>
<dbReference type="InterPro" id="IPR000014">
    <property type="entry name" value="PAS"/>
</dbReference>
<evidence type="ECO:0000313" key="10">
    <source>
        <dbReference type="Proteomes" id="UP001155586"/>
    </source>
</evidence>
<dbReference type="PROSITE" id="PS50887">
    <property type="entry name" value="GGDEF"/>
    <property type="match status" value="1"/>
</dbReference>
<dbReference type="InterPro" id="IPR013656">
    <property type="entry name" value="PAS_4"/>
</dbReference>
<dbReference type="InterPro" id="IPR000700">
    <property type="entry name" value="PAS-assoc_C"/>
</dbReference>
<dbReference type="EMBL" id="JAKRRX010000018">
    <property type="protein sequence ID" value="MCW8333170.1"/>
    <property type="molecule type" value="Genomic_DNA"/>
</dbReference>
<dbReference type="PANTHER" id="PTHR44757:SF2">
    <property type="entry name" value="BIOFILM ARCHITECTURE MAINTENANCE PROTEIN MBAA"/>
    <property type="match status" value="1"/>
</dbReference>
<dbReference type="CDD" id="cd01948">
    <property type="entry name" value="EAL"/>
    <property type="match status" value="1"/>
</dbReference>
<dbReference type="InterPro" id="IPR000160">
    <property type="entry name" value="GGDEF_dom"/>
</dbReference>
<comment type="cofactor">
    <cofactor evidence="1">
        <name>Mg(2+)</name>
        <dbReference type="ChEBI" id="CHEBI:18420"/>
    </cofactor>
</comment>
<dbReference type="SMART" id="SM00091">
    <property type="entry name" value="PAS"/>
    <property type="match status" value="2"/>
</dbReference>
<dbReference type="Pfam" id="PF00563">
    <property type="entry name" value="EAL"/>
    <property type="match status" value="1"/>
</dbReference>
<dbReference type="SMART" id="SM00052">
    <property type="entry name" value="EAL"/>
    <property type="match status" value="1"/>
</dbReference>
<evidence type="ECO:0000256" key="2">
    <source>
        <dbReference type="ARBA" id="ARBA00012282"/>
    </source>
</evidence>
<evidence type="ECO:0000259" key="6">
    <source>
        <dbReference type="PROSITE" id="PS50113"/>
    </source>
</evidence>
<name>A0A9X3CDE9_9VIBR</name>
<sequence>MLNTLLILLAMPDYSLPSSQVESWRQLFHQYGSDSLNCYQLYCLQDGVTWQPIFAPCDEQSDSEGLLEELTQLHAQINPMTIQCHHINTTESQHLTCPIWRENGVLFGFLVAKTQPSVQTNAKDSIEILCAKVSYDLSQLFVPTPGSLPTLQEFIDSLEDHTWIKSADGQYLMCNHSVEQAWGLSTDKIVGKYDNELFDQELAKKFADTDNVVIESGKQFIVEECPSEGKDNESVWLETIKSPVNNRKGEPLGVLGMTRNVTRRKMVENQLELASKIFNNSQEGMLITDSRANIIDVNAAFTTITGYDAKDVIGRNPKILQSGHHDDEFYKQLWEQLNNKGQWKGEFINRRKDNSVYPQIATISAVQDDHQQLINYICVFEDITTQRAHEEKLEKMAFYDPLTELPNRSHIISLLGQQIKHDQAFATLFMDIDHFKHINDSLGHYSGDQILIELADRLKHTLRHHDHIARIGGDEFVIVLTEYDDTENLKVVIHKILSLFNQPFSPLDTQSLRLSTSIGVALYPQDGNDTDTLLKNADTAMYKAKKNGRNGYAFYTPDLTTRSVSHVRLQSALHEAIELNQLSLRYQPQYNLRTMQLLGFEALLRWYHPQFGFVSPEQFIPVAEKAGLINQIGEWVLTEACKQGRTWLDRGYNFERLAVNVSAIQLQHSGFTNRLKQILQQTAFPADHLEIEITEGFFMQDPTQAANYLNDLRSLGVVVSLDDFGTGYSSLSYLKGLPLDKLKIDRSFISDVPNNPDINAIVNAILAMGKSLSLTVIAEGIETQAQHEYLLDHGCSCGQGFHLGKPGKPEAQTRLLEP</sequence>
<dbReference type="SUPFAM" id="SSF55073">
    <property type="entry name" value="Nucleotide cyclase"/>
    <property type="match status" value="1"/>
</dbReference>
<evidence type="ECO:0000256" key="4">
    <source>
        <dbReference type="ARBA" id="ARBA00051114"/>
    </source>
</evidence>
<dbReference type="Gene3D" id="3.30.450.20">
    <property type="entry name" value="PAS domain"/>
    <property type="match status" value="2"/>
</dbReference>
<dbReference type="NCBIfam" id="TIGR00229">
    <property type="entry name" value="sensory_box"/>
    <property type="match status" value="2"/>
</dbReference>
<dbReference type="Gene3D" id="3.20.20.450">
    <property type="entry name" value="EAL domain"/>
    <property type="match status" value="1"/>
</dbReference>
<dbReference type="FunFam" id="3.20.20.450:FF:000001">
    <property type="entry name" value="Cyclic di-GMP phosphodiesterase yahA"/>
    <property type="match status" value="1"/>
</dbReference>
<feature type="domain" description="GGDEF" evidence="8">
    <location>
        <begin position="423"/>
        <end position="557"/>
    </location>
</feature>
<feature type="domain" description="PAS" evidence="5">
    <location>
        <begin position="270"/>
        <end position="327"/>
    </location>
</feature>
<dbReference type="SMART" id="SM00086">
    <property type="entry name" value="PAC"/>
    <property type="match status" value="2"/>
</dbReference>
<feature type="domain" description="PAS" evidence="5">
    <location>
        <begin position="147"/>
        <end position="217"/>
    </location>
</feature>
<dbReference type="InterPro" id="IPR052155">
    <property type="entry name" value="Biofilm_reg_signaling"/>
</dbReference>
<keyword evidence="3" id="KW-0973">c-di-GMP</keyword>
<dbReference type="InterPro" id="IPR029787">
    <property type="entry name" value="Nucleotide_cyclase"/>
</dbReference>
<evidence type="ECO:0000256" key="3">
    <source>
        <dbReference type="ARBA" id="ARBA00022636"/>
    </source>
</evidence>
<dbReference type="FunFam" id="3.30.70.270:FF:000001">
    <property type="entry name" value="Diguanylate cyclase domain protein"/>
    <property type="match status" value="1"/>
</dbReference>
<dbReference type="Gene3D" id="3.30.70.270">
    <property type="match status" value="1"/>
</dbReference>
<comment type="catalytic activity">
    <reaction evidence="4">
        <text>3',3'-c-di-GMP + H2O = 5'-phosphoguanylyl(3'-&gt;5')guanosine + H(+)</text>
        <dbReference type="Rhea" id="RHEA:24902"/>
        <dbReference type="ChEBI" id="CHEBI:15377"/>
        <dbReference type="ChEBI" id="CHEBI:15378"/>
        <dbReference type="ChEBI" id="CHEBI:58754"/>
        <dbReference type="ChEBI" id="CHEBI:58805"/>
        <dbReference type="EC" id="3.1.4.52"/>
    </reaction>
    <physiologicalReaction direction="left-to-right" evidence="4">
        <dbReference type="Rhea" id="RHEA:24903"/>
    </physiologicalReaction>
</comment>
<dbReference type="InterPro" id="IPR001633">
    <property type="entry name" value="EAL_dom"/>
</dbReference>
<dbReference type="Pfam" id="PF13426">
    <property type="entry name" value="PAS_9"/>
    <property type="match status" value="1"/>
</dbReference>
<dbReference type="InterPro" id="IPR001610">
    <property type="entry name" value="PAC"/>
</dbReference>
<dbReference type="PROSITE" id="PS50113">
    <property type="entry name" value="PAC"/>
    <property type="match status" value="2"/>
</dbReference>
<dbReference type="InterPro" id="IPR043128">
    <property type="entry name" value="Rev_trsase/Diguanyl_cyclase"/>
</dbReference>
<dbReference type="GO" id="GO:0071732">
    <property type="term" value="P:cellular response to nitric oxide"/>
    <property type="evidence" value="ECO:0007669"/>
    <property type="project" value="UniProtKB-ARBA"/>
</dbReference>
<feature type="domain" description="PAC" evidence="6">
    <location>
        <begin position="216"/>
        <end position="273"/>
    </location>
</feature>
<feature type="domain" description="PAC" evidence="6">
    <location>
        <begin position="343"/>
        <end position="395"/>
    </location>
</feature>
<feature type="domain" description="EAL" evidence="7">
    <location>
        <begin position="566"/>
        <end position="818"/>
    </location>
</feature>
<organism evidence="9 10">
    <name type="scientific">Vibrio paucivorans</name>
    <dbReference type="NCBI Taxonomy" id="2829489"/>
    <lineage>
        <taxon>Bacteria</taxon>
        <taxon>Pseudomonadati</taxon>
        <taxon>Pseudomonadota</taxon>
        <taxon>Gammaproteobacteria</taxon>
        <taxon>Vibrionales</taxon>
        <taxon>Vibrionaceae</taxon>
        <taxon>Vibrio</taxon>
    </lineage>
</organism>
<evidence type="ECO:0000259" key="8">
    <source>
        <dbReference type="PROSITE" id="PS50887"/>
    </source>
</evidence>
<proteinExistence type="predicted"/>
<dbReference type="Proteomes" id="UP001155586">
    <property type="component" value="Unassembled WGS sequence"/>
</dbReference>
<evidence type="ECO:0000259" key="7">
    <source>
        <dbReference type="PROSITE" id="PS50883"/>
    </source>
</evidence>
<evidence type="ECO:0000313" key="9">
    <source>
        <dbReference type="EMBL" id="MCW8333170.1"/>
    </source>
</evidence>
<reference evidence="9" key="1">
    <citation type="submission" date="2022-02" db="EMBL/GenBank/DDBJ databases">
        <title>Vibrio sp. nov., a new bacterium isolated from Bohai sea, China.</title>
        <authorList>
            <person name="Yuan Y."/>
        </authorList>
    </citation>
    <scope>NUCLEOTIDE SEQUENCE</scope>
    <source>
        <strain evidence="9">DBSS07</strain>
    </source>
</reference>
<dbReference type="InterPro" id="IPR035965">
    <property type="entry name" value="PAS-like_dom_sf"/>
</dbReference>
<dbReference type="SMART" id="SM00267">
    <property type="entry name" value="GGDEF"/>
    <property type="match status" value="1"/>
</dbReference>
<dbReference type="CDD" id="cd01949">
    <property type="entry name" value="GGDEF"/>
    <property type="match status" value="1"/>
</dbReference>
<dbReference type="EC" id="3.1.4.52" evidence="2"/>
<dbReference type="PROSITE" id="PS50112">
    <property type="entry name" value="PAS"/>
    <property type="match status" value="2"/>
</dbReference>
<dbReference type="GO" id="GO:0071111">
    <property type="term" value="F:cyclic-guanylate-specific phosphodiesterase activity"/>
    <property type="evidence" value="ECO:0007669"/>
    <property type="project" value="UniProtKB-EC"/>
</dbReference>
<dbReference type="InterPro" id="IPR035919">
    <property type="entry name" value="EAL_sf"/>
</dbReference>
<dbReference type="SUPFAM" id="SSF141868">
    <property type="entry name" value="EAL domain-like"/>
    <property type="match status" value="1"/>
</dbReference>
<evidence type="ECO:0000256" key="1">
    <source>
        <dbReference type="ARBA" id="ARBA00001946"/>
    </source>
</evidence>
<dbReference type="SUPFAM" id="SSF55785">
    <property type="entry name" value="PYP-like sensor domain (PAS domain)"/>
    <property type="match status" value="2"/>
</dbReference>
<accession>A0A9X3CDE9</accession>
<protein>
    <recommendedName>
        <fullName evidence="2">cyclic-guanylate-specific phosphodiesterase</fullName>
        <ecNumber evidence="2">3.1.4.52</ecNumber>
    </recommendedName>
</protein>
<evidence type="ECO:0000259" key="5">
    <source>
        <dbReference type="PROSITE" id="PS50112"/>
    </source>
</evidence>
<keyword evidence="10" id="KW-1185">Reference proteome</keyword>
<dbReference type="AlphaFoldDB" id="A0A9X3CDE9"/>
<gene>
    <name evidence="9" type="ORF">MD483_04935</name>
</gene>
<dbReference type="PANTHER" id="PTHR44757">
    <property type="entry name" value="DIGUANYLATE CYCLASE DGCP"/>
    <property type="match status" value="1"/>
</dbReference>
<dbReference type="Pfam" id="PF00990">
    <property type="entry name" value="GGDEF"/>
    <property type="match status" value="1"/>
</dbReference>
<dbReference type="NCBIfam" id="TIGR00254">
    <property type="entry name" value="GGDEF"/>
    <property type="match status" value="1"/>
</dbReference>
<dbReference type="Pfam" id="PF08448">
    <property type="entry name" value="PAS_4"/>
    <property type="match status" value="1"/>
</dbReference>